<gene>
    <name evidence="4" type="ORF">ACFOEV_15445</name>
</gene>
<keyword evidence="3" id="KW-0732">Signal</keyword>
<dbReference type="EMBL" id="JBHRUG010000029">
    <property type="protein sequence ID" value="MFC3284995.1"/>
    <property type="molecule type" value="Genomic_DNA"/>
</dbReference>
<dbReference type="RefSeq" id="WP_386775510.1">
    <property type="nucleotide sequence ID" value="NZ_JBHRUG010000029.1"/>
</dbReference>
<reference evidence="5" key="1">
    <citation type="journal article" date="2019" name="Int. J. Syst. Evol. Microbiol.">
        <title>The Global Catalogue of Microorganisms (GCM) 10K type strain sequencing project: providing services to taxonomists for standard genome sequencing and annotation.</title>
        <authorList>
            <consortium name="The Broad Institute Genomics Platform"/>
            <consortium name="The Broad Institute Genome Sequencing Center for Infectious Disease"/>
            <person name="Wu L."/>
            <person name="Ma J."/>
        </authorList>
    </citation>
    <scope>NUCLEOTIDE SEQUENCE [LARGE SCALE GENOMIC DNA]</scope>
    <source>
        <strain evidence="5">CECT 7698</strain>
    </source>
</reference>
<evidence type="ECO:0000313" key="4">
    <source>
        <dbReference type="EMBL" id="MFC3284995.1"/>
    </source>
</evidence>
<organism evidence="4 5">
    <name type="scientific">Litchfieldella rifensis</name>
    <dbReference type="NCBI Taxonomy" id="762643"/>
    <lineage>
        <taxon>Bacteria</taxon>
        <taxon>Pseudomonadati</taxon>
        <taxon>Pseudomonadota</taxon>
        <taxon>Gammaproteobacteria</taxon>
        <taxon>Oceanospirillales</taxon>
        <taxon>Halomonadaceae</taxon>
        <taxon>Litchfieldella</taxon>
    </lineage>
</organism>
<evidence type="ECO:0008006" key="6">
    <source>
        <dbReference type="Google" id="ProtNLM"/>
    </source>
</evidence>
<comment type="caution">
    <text evidence="4">The sequence shown here is derived from an EMBL/GenBank/DDBJ whole genome shotgun (WGS) entry which is preliminary data.</text>
</comment>
<feature type="region of interest" description="Disordered" evidence="2">
    <location>
        <begin position="193"/>
        <end position="222"/>
    </location>
</feature>
<feature type="coiled-coil region" evidence="1">
    <location>
        <begin position="56"/>
        <end position="154"/>
    </location>
</feature>
<keyword evidence="1" id="KW-0175">Coiled coil</keyword>
<evidence type="ECO:0000256" key="3">
    <source>
        <dbReference type="SAM" id="SignalP"/>
    </source>
</evidence>
<dbReference type="Proteomes" id="UP001595579">
    <property type="component" value="Unassembled WGS sequence"/>
</dbReference>
<keyword evidence="5" id="KW-1185">Reference proteome</keyword>
<evidence type="ECO:0000313" key="5">
    <source>
        <dbReference type="Proteomes" id="UP001595579"/>
    </source>
</evidence>
<feature type="compositionally biased region" description="Basic and acidic residues" evidence="2">
    <location>
        <begin position="204"/>
        <end position="222"/>
    </location>
</feature>
<sequence>MIRLTTRKLLMPALLAIAIAPLSLAASAAPGDESRHPWNERHQEQRQALYERAGIDEATRAALEEAHAEHREAQRELREQHHERVNDILGEEQHEALKAAMREMHEERHAERRQAMQERLDALIDSWGLDEAERQALHDAREAMMADARELRDQEFDNREDRRAAWLEIRDEHRAALAEILTDEQLAELREIMKSPHAHHKGHHQEPHGGHHAPEHQANDDA</sequence>
<feature type="chain" id="PRO_5046555889" description="LTXXQ motif family protein" evidence="3">
    <location>
        <begin position="29"/>
        <end position="222"/>
    </location>
</feature>
<dbReference type="Gene3D" id="1.20.120.1490">
    <property type="match status" value="1"/>
</dbReference>
<evidence type="ECO:0000256" key="1">
    <source>
        <dbReference type="SAM" id="Coils"/>
    </source>
</evidence>
<evidence type="ECO:0000256" key="2">
    <source>
        <dbReference type="SAM" id="MobiDB-lite"/>
    </source>
</evidence>
<feature type="signal peptide" evidence="3">
    <location>
        <begin position="1"/>
        <end position="28"/>
    </location>
</feature>
<proteinExistence type="predicted"/>
<name>A0ABV7LTQ0_9GAMM</name>
<protein>
    <recommendedName>
        <fullName evidence="6">LTXXQ motif family protein</fullName>
    </recommendedName>
</protein>
<accession>A0ABV7LTQ0</accession>